<feature type="compositionally biased region" description="Basic and acidic residues" evidence="6">
    <location>
        <begin position="70"/>
        <end position="80"/>
    </location>
</feature>
<dbReference type="SMART" id="SM00906">
    <property type="entry name" value="Fungal_trans"/>
    <property type="match status" value="1"/>
</dbReference>
<sequence length="692" mass="78640">MRSSIACVRCRRSKIKCNNDGGHSPCDHCVKGGHQCQYPEPAPIPPKRSESQAAARSEKEPHPEKKRTRKLDDVPGRNSERSTAYAAEVLSYPFLTTELWSQLLSIYKQHCATELPFIHLPSLKERMITESGQTKDCSSELNMVLLGILTLTARFHPDLVRYVTHLQSSQHGQTRPRTSQPKKNPLAASDFFATVLTTALGPLRTAMDTITVERIQAFLMLGLFEWSQGHESAWMYIGVAVRMAKAMKLELDDQRMGLLEKQTSTPQQSRTGSAEIAIVRETRRRTMYSCFILDRLMGCTSGRTLSTPTETLRIQLPCSEMAFDLSLHVYTGFLRQPEGFVQPQMNDDSTLSQFIRLVDIWSDISMYISKGGREKEDLPPWDNRSRFYALRTKLDAFYNGLPDTFTLSRQNYYRHDNHQATNTYVSLHMLTSACQIVLNREYLPFMPLRCRGPQGPLDRTQPILNHAPDGFWKESAEEVFRASRNVIDLIELCKDKLPLSSLTAFSTWLAGYMAVYARHFPYMDLKQKVTSQQIVDLADTSNVLEEEMVGTACQALRRATAYLPAAQSYLDSLESTNRYFSQMRNPVAHNREAARSTGSLDDHMQRMDSAYRHSTSPTLQSMQPTLEEPFEPTASISKSQFYLPGIDDEPLEMETLELLRTDIEMIESQRISKVLNDLEGFSGAGKLRVTFK</sequence>
<dbReference type="AlphaFoldDB" id="A0A1B8AKA3"/>
<keyword evidence="9" id="KW-1185">Reference proteome</keyword>
<keyword evidence="4" id="KW-0804">Transcription</keyword>
<gene>
    <name evidence="8" type="ORF">FPOA_07267</name>
</gene>
<dbReference type="CDD" id="cd00067">
    <property type="entry name" value="GAL4"/>
    <property type="match status" value="1"/>
</dbReference>
<proteinExistence type="predicted"/>
<feature type="region of interest" description="Disordered" evidence="6">
    <location>
        <begin position="37"/>
        <end position="80"/>
    </location>
</feature>
<evidence type="ECO:0000256" key="3">
    <source>
        <dbReference type="ARBA" id="ARBA00023015"/>
    </source>
</evidence>
<protein>
    <recommendedName>
        <fullName evidence="7">Zn(2)-C6 fungal-type domain-containing protein</fullName>
    </recommendedName>
</protein>
<organism evidence="8 9">
    <name type="scientific">Fusarium poae</name>
    <dbReference type="NCBI Taxonomy" id="36050"/>
    <lineage>
        <taxon>Eukaryota</taxon>
        <taxon>Fungi</taxon>
        <taxon>Dikarya</taxon>
        <taxon>Ascomycota</taxon>
        <taxon>Pezizomycotina</taxon>
        <taxon>Sordariomycetes</taxon>
        <taxon>Hypocreomycetidae</taxon>
        <taxon>Hypocreales</taxon>
        <taxon>Nectriaceae</taxon>
        <taxon>Fusarium</taxon>
    </lineage>
</organism>
<dbReference type="SUPFAM" id="SSF57701">
    <property type="entry name" value="Zn2/Cys6 DNA-binding domain"/>
    <property type="match status" value="1"/>
</dbReference>
<evidence type="ECO:0000256" key="4">
    <source>
        <dbReference type="ARBA" id="ARBA00023163"/>
    </source>
</evidence>
<keyword evidence="5" id="KW-0539">Nucleus</keyword>
<dbReference type="GO" id="GO:0006351">
    <property type="term" value="P:DNA-templated transcription"/>
    <property type="evidence" value="ECO:0007669"/>
    <property type="project" value="InterPro"/>
</dbReference>
<dbReference type="InterPro" id="IPR050815">
    <property type="entry name" value="TF_fung"/>
</dbReference>
<name>A0A1B8AKA3_FUSPO</name>
<dbReference type="GO" id="GO:0000981">
    <property type="term" value="F:DNA-binding transcription factor activity, RNA polymerase II-specific"/>
    <property type="evidence" value="ECO:0007669"/>
    <property type="project" value="InterPro"/>
</dbReference>
<dbReference type="PROSITE" id="PS50048">
    <property type="entry name" value="ZN2_CY6_FUNGAL_2"/>
    <property type="match status" value="1"/>
</dbReference>
<dbReference type="CDD" id="cd12148">
    <property type="entry name" value="fungal_TF_MHR"/>
    <property type="match status" value="1"/>
</dbReference>
<dbReference type="STRING" id="36050.A0A1B8AKA3"/>
<dbReference type="GO" id="GO:0003677">
    <property type="term" value="F:DNA binding"/>
    <property type="evidence" value="ECO:0007669"/>
    <property type="project" value="InterPro"/>
</dbReference>
<dbReference type="OMA" id="DLFQSHF"/>
<keyword evidence="2" id="KW-0479">Metal-binding</keyword>
<evidence type="ECO:0000313" key="8">
    <source>
        <dbReference type="EMBL" id="OBS20927.1"/>
    </source>
</evidence>
<dbReference type="PANTHER" id="PTHR47338">
    <property type="entry name" value="ZN(II)2CYS6 TRANSCRIPTION FACTOR (EUROFUNG)-RELATED"/>
    <property type="match status" value="1"/>
</dbReference>
<reference evidence="8 9" key="1">
    <citation type="submission" date="2016-06" db="EMBL/GenBank/DDBJ databases">
        <title>Living apart together: crosstalk between the core and supernumerary genomes in a fungal plant pathogen.</title>
        <authorList>
            <person name="Vanheule A."/>
            <person name="Audenaert K."/>
            <person name="Warris S."/>
            <person name="Van De Geest H."/>
            <person name="Schijlen E."/>
            <person name="Hofte M."/>
            <person name="De Saeger S."/>
            <person name="Haesaert G."/>
            <person name="Waalwijk C."/>
            <person name="Van Der Lee T."/>
        </authorList>
    </citation>
    <scope>NUCLEOTIDE SEQUENCE [LARGE SCALE GENOMIC DNA]</scope>
    <source>
        <strain evidence="8 9">2516</strain>
    </source>
</reference>
<dbReference type="EMBL" id="LYXU01000003">
    <property type="protein sequence ID" value="OBS20927.1"/>
    <property type="molecule type" value="Genomic_DNA"/>
</dbReference>
<dbReference type="InterPro" id="IPR007219">
    <property type="entry name" value="XnlR_reg_dom"/>
</dbReference>
<dbReference type="PROSITE" id="PS00463">
    <property type="entry name" value="ZN2_CY6_FUNGAL_1"/>
    <property type="match status" value="1"/>
</dbReference>
<evidence type="ECO:0000256" key="6">
    <source>
        <dbReference type="SAM" id="MobiDB-lite"/>
    </source>
</evidence>
<comment type="caution">
    <text evidence="8">The sequence shown here is derived from an EMBL/GenBank/DDBJ whole genome shotgun (WGS) entry which is preliminary data.</text>
</comment>
<evidence type="ECO:0000256" key="1">
    <source>
        <dbReference type="ARBA" id="ARBA00004123"/>
    </source>
</evidence>
<evidence type="ECO:0000313" key="9">
    <source>
        <dbReference type="Proteomes" id="UP000091967"/>
    </source>
</evidence>
<dbReference type="Proteomes" id="UP000091967">
    <property type="component" value="Unassembled WGS sequence"/>
</dbReference>
<dbReference type="InterPro" id="IPR036864">
    <property type="entry name" value="Zn2-C6_fun-type_DNA-bd_sf"/>
</dbReference>
<dbReference type="Pfam" id="PF04082">
    <property type="entry name" value="Fungal_trans"/>
    <property type="match status" value="1"/>
</dbReference>
<evidence type="ECO:0000256" key="5">
    <source>
        <dbReference type="ARBA" id="ARBA00023242"/>
    </source>
</evidence>
<feature type="domain" description="Zn(2)-C6 fungal-type" evidence="7">
    <location>
        <begin position="6"/>
        <end position="38"/>
    </location>
</feature>
<comment type="subcellular location">
    <subcellularLocation>
        <location evidence="1">Nucleus</location>
    </subcellularLocation>
</comment>
<dbReference type="GO" id="GO:0008270">
    <property type="term" value="F:zinc ion binding"/>
    <property type="evidence" value="ECO:0007669"/>
    <property type="project" value="InterPro"/>
</dbReference>
<dbReference type="Gene3D" id="4.10.240.10">
    <property type="entry name" value="Zn(2)-C6 fungal-type DNA-binding domain"/>
    <property type="match status" value="1"/>
</dbReference>
<evidence type="ECO:0000256" key="2">
    <source>
        <dbReference type="ARBA" id="ARBA00022723"/>
    </source>
</evidence>
<evidence type="ECO:0000259" key="7">
    <source>
        <dbReference type="PROSITE" id="PS50048"/>
    </source>
</evidence>
<dbReference type="SMART" id="SM00066">
    <property type="entry name" value="GAL4"/>
    <property type="match status" value="1"/>
</dbReference>
<keyword evidence="3" id="KW-0805">Transcription regulation</keyword>
<dbReference type="InterPro" id="IPR001138">
    <property type="entry name" value="Zn2Cys6_DnaBD"/>
</dbReference>
<accession>A0A1B8AKA3</accession>
<dbReference type="GO" id="GO:0005634">
    <property type="term" value="C:nucleus"/>
    <property type="evidence" value="ECO:0007669"/>
    <property type="project" value="UniProtKB-SubCell"/>
</dbReference>
<dbReference type="PANTHER" id="PTHR47338:SF5">
    <property type="entry name" value="ZN(II)2CYS6 TRANSCRIPTION FACTOR (EUROFUNG)"/>
    <property type="match status" value="1"/>
</dbReference>
<dbReference type="Pfam" id="PF00172">
    <property type="entry name" value="Zn_clus"/>
    <property type="match status" value="1"/>
</dbReference>